<accession>A0A9W6JUZ4</accession>
<dbReference type="SUPFAM" id="SSF52009">
    <property type="entry name" value="Phosphohistidine domain"/>
    <property type="match status" value="1"/>
</dbReference>
<dbReference type="InterPro" id="IPR008279">
    <property type="entry name" value="PEP-util_enz_mobile_dom"/>
</dbReference>
<dbReference type="Pfam" id="PF02896">
    <property type="entry name" value="PEP-utilizers_C"/>
    <property type="match status" value="1"/>
</dbReference>
<dbReference type="Pfam" id="PF00391">
    <property type="entry name" value="PEP-utilizers"/>
    <property type="match status" value="1"/>
</dbReference>
<dbReference type="PANTHER" id="PTHR46244">
    <property type="entry name" value="PHOSPHOENOLPYRUVATE-PROTEIN PHOSPHOTRANSFERASE"/>
    <property type="match status" value="1"/>
</dbReference>
<evidence type="ECO:0000256" key="1">
    <source>
        <dbReference type="ARBA" id="ARBA00001946"/>
    </source>
</evidence>
<evidence type="ECO:0000256" key="3">
    <source>
        <dbReference type="ARBA" id="ARBA00022679"/>
    </source>
</evidence>
<dbReference type="SUPFAM" id="SSF47831">
    <property type="entry name" value="Enzyme I of the PEP:sugar phosphotransferase system HPr-binding (sub)domain"/>
    <property type="match status" value="1"/>
</dbReference>
<gene>
    <name evidence="11" type="ORF">GCM10017653_04080</name>
</gene>
<evidence type="ECO:0000256" key="2">
    <source>
        <dbReference type="ARBA" id="ARBA00007837"/>
    </source>
</evidence>
<keyword evidence="4" id="KW-0479">Metal-binding</keyword>
<feature type="domain" description="PEP-utilising enzyme mobile" evidence="8">
    <location>
        <begin position="207"/>
        <end position="278"/>
    </location>
</feature>
<organism evidence="11 12">
    <name type="scientific">Ancylobacter defluvii</name>
    <dbReference type="NCBI Taxonomy" id="1282440"/>
    <lineage>
        <taxon>Bacteria</taxon>
        <taxon>Pseudomonadati</taxon>
        <taxon>Pseudomonadota</taxon>
        <taxon>Alphaproteobacteria</taxon>
        <taxon>Hyphomicrobiales</taxon>
        <taxon>Xanthobacteraceae</taxon>
        <taxon>Ancylobacter</taxon>
    </lineage>
</organism>
<dbReference type="PANTHER" id="PTHR46244:SF6">
    <property type="entry name" value="PHOSPHOENOLPYRUVATE-PROTEIN PHOSPHOTRANSFERASE"/>
    <property type="match status" value="1"/>
</dbReference>
<evidence type="ECO:0000259" key="10">
    <source>
        <dbReference type="Pfam" id="PF05524"/>
    </source>
</evidence>
<comment type="cofactor">
    <cofactor evidence="1">
        <name>Mg(2+)</name>
        <dbReference type="ChEBI" id="CHEBI:18420"/>
    </cofactor>
</comment>
<reference evidence="11" key="1">
    <citation type="journal article" date="2014" name="Int. J. Syst. Evol. Microbiol.">
        <title>Complete genome sequence of Corynebacterium casei LMG S-19264T (=DSM 44701T), isolated from a smear-ripened cheese.</title>
        <authorList>
            <consortium name="US DOE Joint Genome Institute (JGI-PGF)"/>
            <person name="Walter F."/>
            <person name="Albersmeier A."/>
            <person name="Kalinowski J."/>
            <person name="Ruckert C."/>
        </authorList>
    </citation>
    <scope>NUCLEOTIDE SEQUENCE</scope>
    <source>
        <strain evidence="11">VKM B-2789</strain>
    </source>
</reference>
<feature type="region of interest" description="Disordered" evidence="7">
    <location>
        <begin position="1"/>
        <end position="23"/>
    </location>
</feature>
<keyword evidence="5" id="KW-0418">Kinase</keyword>
<protein>
    <submittedName>
        <fullName evidence="11">Phosphoenolpyruvate-protein phosphotransferase</fullName>
    </submittedName>
</protein>
<dbReference type="RefSeq" id="WP_246546066.1">
    <property type="nucleotide sequence ID" value="NZ_BSFM01000002.1"/>
</dbReference>
<dbReference type="SUPFAM" id="SSF51621">
    <property type="entry name" value="Phosphoenolpyruvate/pyruvate domain"/>
    <property type="match status" value="1"/>
</dbReference>
<evidence type="ECO:0000256" key="4">
    <source>
        <dbReference type="ARBA" id="ARBA00022723"/>
    </source>
</evidence>
<keyword evidence="12" id="KW-1185">Reference proteome</keyword>
<sequence>MAAPMAGPRELRGKPASPGRALGPAFRAPAAAAPSLPAGGDARAALAAAVTLAIEELRVLAAGADAQSAGVLDFQIEMLLDEDMLEPALRRIARGEGAALAWAGAMDAHIATLVADSEAHDKDAFAESVEECSAGEDAFAENVEERAAGEDAFAENVEERAAGEDAFAENVEERGSGEDAFAARASDLADLKQRVLDALAGRARADFPEAAIYVGQDMPPSLFLAHDWSKGGGIALAAGSTVSHVAMLARARGVPMVIGLGPLAIPSGQPLLVDGSEGLVRLDPGEPVAEVLIPPAIPAAASVPPRAEPAVDAFRLSVNLNSLTDLDAVDPAAVDGVGLVRSEFLFLSPAEALSEERHVACYRRIVTRFAGRPVTLRLLDLGGDKALPGLIEGGPASLLGERGIRFLLAHPELARIQARAILRVAALGPVSVLLPMVTLPAEVTAMAKLFDEEAARLARLGVPVRRPPLGIMVEVPAAALTLDLFAEAAFFSVGTNDLMQYLSAAARDNPAVAPLNTGSETALFRLLAQISTAAHALGKPVSVCGDLAGDPEAVARLMALGFRDFSVAPSRLPALRALLRRPAMAEG</sequence>
<keyword evidence="3" id="KW-0808">Transferase</keyword>
<evidence type="ECO:0000313" key="12">
    <source>
        <dbReference type="Proteomes" id="UP001143330"/>
    </source>
</evidence>
<dbReference type="AlphaFoldDB" id="A0A9W6JUZ4"/>
<dbReference type="InterPro" id="IPR000121">
    <property type="entry name" value="PEP_util_C"/>
</dbReference>
<feature type="domain" description="Phosphotransferase system enzyme I N-terminal" evidence="10">
    <location>
        <begin position="12"/>
        <end position="113"/>
    </location>
</feature>
<comment type="caution">
    <text evidence="11">The sequence shown here is derived from an EMBL/GenBank/DDBJ whole genome shotgun (WGS) entry which is preliminary data.</text>
</comment>
<evidence type="ECO:0000256" key="5">
    <source>
        <dbReference type="ARBA" id="ARBA00022777"/>
    </source>
</evidence>
<dbReference type="InterPro" id="IPR036618">
    <property type="entry name" value="PtsI_HPr-bd_sf"/>
</dbReference>
<feature type="domain" description="PEP-utilising enzyme C-terminal" evidence="9">
    <location>
        <begin position="313"/>
        <end position="581"/>
    </location>
</feature>
<evidence type="ECO:0000256" key="7">
    <source>
        <dbReference type="SAM" id="MobiDB-lite"/>
    </source>
</evidence>
<dbReference type="InterPro" id="IPR015813">
    <property type="entry name" value="Pyrv/PenolPyrv_kinase-like_dom"/>
</dbReference>
<keyword evidence="6" id="KW-0460">Magnesium</keyword>
<evidence type="ECO:0000259" key="8">
    <source>
        <dbReference type="Pfam" id="PF00391"/>
    </source>
</evidence>
<dbReference type="EMBL" id="BSFM01000002">
    <property type="protein sequence ID" value="GLK82339.1"/>
    <property type="molecule type" value="Genomic_DNA"/>
</dbReference>
<dbReference type="GO" id="GO:0046872">
    <property type="term" value="F:metal ion binding"/>
    <property type="evidence" value="ECO:0007669"/>
    <property type="project" value="UniProtKB-KW"/>
</dbReference>
<dbReference type="InterPro" id="IPR008731">
    <property type="entry name" value="PTS_EIN"/>
</dbReference>
<dbReference type="Proteomes" id="UP001143330">
    <property type="component" value="Unassembled WGS sequence"/>
</dbReference>
<comment type="similarity">
    <text evidence="2">Belongs to the PEP-utilizing enzyme family.</text>
</comment>
<dbReference type="Gene3D" id="3.20.20.60">
    <property type="entry name" value="Phosphoenolpyruvate-binding domains"/>
    <property type="match status" value="1"/>
</dbReference>
<dbReference type="Gene3D" id="3.50.30.10">
    <property type="entry name" value="Phosphohistidine domain"/>
    <property type="match status" value="1"/>
</dbReference>
<evidence type="ECO:0000313" key="11">
    <source>
        <dbReference type="EMBL" id="GLK82339.1"/>
    </source>
</evidence>
<dbReference type="InterPro" id="IPR050499">
    <property type="entry name" value="PEP-utilizing_PTS_enzyme"/>
</dbReference>
<evidence type="ECO:0000259" key="9">
    <source>
        <dbReference type="Pfam" id="PF02896"/>
    </source>
</evidence>
<reference evidence="11" key="2">
    <citation type="submission" date="2023-01" db="EMBL/GenBank/DDBJ databases">
        <authorList>
            <person name="Sun Q."/>
            <person name="Evtushenko L."/>
        </authorList>
    </citation>
    <scope>NUCLEOTIDE SEQUENCE</scope>
    <source>
        <strain evidence="11">VKM B-2789</strain>
    </source>
</reference>
<dbReference type="PRINTS" id="PR01736">
    <property type="entry name" value="PHPHTRNFRASE"/>
</dbReference>
<dbReference type="Pfam" id="PF05524">
    <property type="entry name" value="PEP-utilisers_N"/>
    <property type="match status" value="1"/>
</dbReference>
<name>A0A9W6JUZ4_9HYPH</name>
<dbReference type="GO" id="GO:0009401">
    <property type="term" value="P:phosphoenolpyruvate-dependent sugar phosphotransferase system"/>
    <property type="evidence" value="ECO:0007669"/>
    <property type="project" value="InterPro"/>
</dbReference>
<dbReference type="InterPro" id="IPR036637">
    <property type="entry name" value="Phosphohistidine_dom_sf"/>
</dbReference>
<proteinExistence type="inferred from homology"/>
<dbReference type="InterPro" id="IPR040442">
    <property type="entry name" value="Pyrv_kinase-like_dom_sf"/>
</dbReference>
<evidence type="ECO:0000256" key="6">
    <source>
        <dbReference type="ARBA" id="ARBA00022842"/>
    </source>
</evidence>
<dbReference type="GO" id="GO:0016301">
    <property type="term" value="F:kinase activity"/>
    <property type="evidence" value="ECO:0007669"/>
    <property type="project" value="UniProtKB-KW"/>
</dbReference>